<organism evidence="1 2">
    <name type="scientific">Trichomalopsis sarcophagae</name>
    <dbReference type="NCBI Taxonomy" id="543379"/>
    <lineage>
        <taxon>Eukaryota</taxon>
        <taxon>Metazoa</taxon>
        <taxon>Ecdysozoa</taxon>
        <taxon>Arthropoda</taxon>
        <taxon>Hexapoda</taxon>
        <taxon>Insecta</taxon>
        <taxon>Pterygota</taxon>
        <taxon>Neoptera</taxon>
        <taxon>Endopterygota</taxon>
        <taxon>Hymenoptera</taxon>
        <taxon>Apocrita</taxon>
        <taxon>Proctotrupomorpha</taxon>
        <taxon>Chalcidoidea</taxon>
        <taxon>Pteromalidae</taxon>
        <taxon>Pteromalinae</taxon>
        <taxon>Trichomalopsis</taxon>
    </lineage>
</organism>
<dbReference type="InterPro" id="IPR011009">
    <property type="entry name" value="Kinase-like_dom_sf"/>
</dbReference>
<evidence type="ECO:0000313" key="1">
    <source>
        <dbReference type="EMBL" id="OXU25155.1"/>
    </source>
</evidence>
<comment type="caution">
    <text evidence="1">The sequence shown here is derived from an EMBL/GenBank/DDBJ whole genome shotgun (WGS) entry which is preliminary data.</text>
</comment>
<gene>
    <name evidence="1" type="ORF">TSAR_012811</name>
</gene>
<sequence length="395" mass="45561">MAEGISEICELSTHRIYCMIRLTMELVTVTDGTRSYDFMLTDGVLLLEDIQPFFEKACALLYLLNERKLTVSCRNGAFKIPDTVSSLEVICGQNASPTATKRTFDNAILSVIDKHKSKMHKISRKKEGRVVTIKKEIHLGWRHLKKNKYFAMNEATCNEKVLYIDENTEYSYEDILQQCIDKLSDARNVNFFKHSTALLGTFKEDIFSKFTDEQRNHYSLCVYTKPIENPELVNIDRNLNVKSPQKQPVRTVLGKIKENNHAPEQSSKETAIMMKKMGSEPWRDHRAAQLILLLHLCWNNLKDLEISTPIIKKEEITFTSKLLGQGSFVKTLRLGMNYKKICLEIAVMDKIRHSNVIIIMAVAYDISHCYIVMKLFDSISLREFNSIQVSRTIFK</sequence>
<dbReference type="AlphaFoldDB" id="A0A232F3A3"/>
<evidence type="ECO:0000313" key="2">
    <source>
        <dbReference type="Proteomes" id="UP000215335"/>
    </source>
</evidence>
<keyword evidence="2" id="KW-1185">Reference proteome</keyword>
<dbReference type="EMBL" id="NNAY01001092">
    <property type="protein sequence ID" value="OXU25155.1"/>
    <property type="molecule type" value="Genomic_DNA"/>
</dbReference>
<reference evidence="1 2" key="1">
    <citation type="journal article" date="2017" name="Curr. Biol.">
        <title>The Evolution of Venom by Co-option of Single-Copy Genes.</title>
        <authorList>
            <person name="Martinson E.O."/>
            <person name="Mrinalini"/>
            <person name="Kelkar Y.D."/>
            <person name="Chang C.H."/>
            <person name="Werren J.H."/>
        </authorList>
    </citation>
    <scope>NUCLEOTIDE SEQUENCE [LARGE SCALE GENOMIC DNA]</scope>
    <source>
        <strain evidence="1 2">Alberta</strain>
        <tissue evidence="1">Whole body</tissue>
    </source>
</reference>
<protein>
    <submittedName>
        <fullName evidence="1">Uncharacterized protein</fullName>
    </submittedName>
</protein>
<accession>A0A232F3A3</accession>
<dbReference type="Proteomes" id="UP000215335">
    <property type="component" value="Unassembled WGS sequence"/>
</dbReference>
<dbReference type="SUPFAM" id="SSF56112">
    <property type="entry name" value="Protein kinase-like (PK-like)"/>
    <property type="match status" value="1"/>
</dbReference>
<proteinExistence type="predicted"/>
<name>A0A232F3A3_9HYME</name>